<dbReference type="InterPro" id="IPR008271">
    <property type="entry name" value="Ser/Thr_kinase_AS"/>
</dbReference>
<evidence type="ECO:0000256" key="3">
    <source>
        <dbReference type="ARBA" id="ARBA00022777"/>
    </source>
</evidence>
<dbReference type="PANTHER" id="PTHR43289">
    <property type="entry name" value="MITOGEN-ACTIVATED PROTEIN KINASE KINASE KINASE 20-RELATED"/>
    <property type="match status" value="1"/>
</dbReference>
<evidence type="ECO:0000313" key="7">
    <source>
        <dbReference type="Proteomes" id="UP001551482"/>
    </source>
</evidence>
<evidence type="ECO:0000256" key="1">
    <source>
        <dbReference type="ARBA" id="ARBA00022679"/>
    </source>
</evidence>
<dbReference type="EMBL" id="JBEZFP010000001">
    <property type="protein sequence ID" value="MEU8131879.1"/>
    <property type="molecule type" value="Genomic_DNA"/>
</dbReference>
<dbReference type="SUPFAM" id="SSF56112">
    <property type="entry name" value="Protein kinase-like (PK-like)"/>
    <property type="match status" value="1"/>
</dbReference>
<dbReference type="Gene3D" id="1.10.510.10">
    <property type="entry name" value="Transferase(Phosphotransferase) domain 1"/>
    <property type="match status" value="1"/>
</dbReference>
<dbReference type="RefSeq" id="WP_358346812.1">
    <property type="nucleotide sequence ID" value="NZ_JBEZFP010000001.1"/>
</dbReference>
<reference evidence="6 7" key="1">
    <citation type="submission" date="2024-06" db="EMBL/GenBank/DDBJ databases">
        <title>The Natural Products Discovery Center: Release of the First 8490 Sequenced Strains for Exploring Actinobacteria Biosynthetic Diversity.</title>
        <authorList>
            <person name="Kalkreuter E."/>
            <person name="Kautsar S.A."/>
            <person name="Yang D."/>
            <person name="Bader C.D."/>
            <person name="Teijaro C.N."/>
            <person name="Fluegel L."/>
            <person name="Davis C.M."/>
            <person name="Simpson J.R."/>
            <person name="Lauterbach L."/>
            <person name="Steele A.D."/>
            <person name="Gui C."/>
            <person name="Meng S."/>
            <person name="Li G."/>
            <person name="Viehrig K."/>
            <person name="Ye F."/>
            <person name="Su P."/>
            <person name="Kiefer A.F."/>
            <person name="Nichols A."/>
            <person name="Cepeda A.J."/>
            <person name="Yan W."/>
            <person name="Fan B."/>
            <person name="Jiang Y."/>
            <person name="Adhikari A."/>
            <person name="Zheng C.-J."/>
            <person name="Schuster L."/>
            <person name="Cowan T.M."/>
            <person name="Smanski M.J."/>
            <person name="Chevrette M.G."/>
            <person name="De Carvalho L.P.S."/>
            <person name="Shen B."/>
        </authorList>
    </citation>
    <scope>NUCLEOTIDE SEQUENCE [LARGE SCALE GENOMIC DNA]</scope>
    <source>
        <strain evidence="6 7">NPDC048946</strain>
    </source>
</reference>
<keyword evidence="1 6" id="KW-0808">Transferase</keyword>
<organism evidence="6 7">
    <name type="scientific">Streptodolium elevatio</name>
    <dbReference type="NCBI Taxonomy" id="3157996"/>
    <lineage>
        <taxon>Bacteria</taxon>
        <taxon>Bacillati</taxon>
        <taxon>Actinomycetota</taxon>
        <taxon>Actinomycetes</taxon>
        <taxon>Kitasatosporales</taxon>
        <taxon>Streptomycetaceae</taxon>
        <taxon>Streptodolium</taxon>
    </lineage>
</organism>
<dbReference type="InterPro" id="IPR011009">
    <property type="entry name" value="Kinase-like_dom_sf"/>
</dbReference>
<proteinExistence type="predicted"/>
<gene>
    <name evidence="6" type="ORF">AB0C36_00045</name>
</gene>
<feature type="domain" description="Protein kinase" evidence="5">
    <location>
        <begin position="14"/>
        <end position="262"/>
    </location>
</feature>
<keyword evidence="7" id="KW-1185">Reference proteome</keyword>
<dbReference type="CDD" id="cd14014">
    <property type="entry name" value="STKc_PknB_like"/>
    <property type="match status" value="1"/>
</dbReference>
<dbReference type="GO" id="GO:0004674">
    <property type="term" value="F:protein serine/threonine kinase activity"/>
    <property type="evidence" value="ECO:0007669"/>
    <property type="project" value="UniProtKB-EC"/>
</dbReference>
<name>A0ABV3D803_9ACTN</name>
<keyword evidence="4" id="KW-0067">ATP-binding</keyword>
<keyword evidence="3 6" id="KW-0418">Kinase</keyword>
<dbReference type="EC" id="2.7.11.1" evidence="6"/>
<accession>A0ABV3D803</accession>
<evidence type="ECO:0000313" key="6">
    <source>
        <dbReference type="EMBL" id="MEU8131879.1"/>
    </source>
</evidence>
<evidence type="ECO:0000256" key="4">
    <source>
        <dbReference type="ARBA" id="ARBA00022840"/>
    </source>
</evidence>
<evidence type="ECO:0000259" key="5">
    <source>
        <dbReference type="PROSITE" id="PS50011"/>
    </source>
</evidence>
<evidence type="ECO:0000256" key="2">
    <source>
        <dbReference type="ARBA" id="ARBA00022741"/>
    </source>
</evidence>
<dbReference type="PANTHER" id="PTHR43289:SF34">
    <property type="entry name" value="SERINE_THREONINE-PROTEIN KINASE YBDM-RELATED"/>
    <property type="match status" value="1"/>
</dbReference>
<dbReference type="Proteomes" id="UP001551482">
    <property type="component" value="Unassembled WGS sequence"/>
</dbReference>
<comment type="caution">
    <text evidence="6">The sequence shown here is derived from an EMBL/GenBank/DDBJ whole genome shotgun (WGS) entry which is preliminary data.</text>
</comment>
<dbReference type="PROSITE" id="PS50011">
    <property type="entry name" value="PROTEIN_KINASE_DOM"/>
    <property type="match status" value="1"/>
</dbReference>
<sequence length="342" mass="35755">MRTPLSDPQRVGPYQIVGRLGSGGMGWVYLGRSPTGRMVAVKVVRPELAMEPEFRDRFEREVDAARAVGSLFTAAVVDADTHGDPPWLATVYVPGPSLAEEVARNGPLAEPQVRLLGAGLAEALRAIHAAGVVHRDLKPSNVLLAPDGPRVIDFGISRMLGAAGLTRSGIVLGTPAFMSPEQITGMMVGPSSDLFSLGGVLLFAATGEQPFPGGEGHLYRLVHGEPELDGAPDGLRELIRRCLAKEPGDRPNLDDLLAELLAEPGAAEPADPASSAEHALQAGGWPFPAVAETLRVHELPPPSGNAGTPGPTASCLTLHAQTLLDAGLTGEMIVEAMTRAGR</sequence>
<dbReference type="PROSITE" id="PS00108">
    <property type="entry name" value="PROTEIN_KINASE_ST"/>
    <property type="match status" value="1"/>
</dbReference>
<dbReference type="Gene3D" id="3.30.200.20">
    <property type="entry name" value="Phosphorylase Kinase, domain 1"/>
    <property type="match status" value="1"/>
</dbReference>
<dbReference type="InterPro" id="IPR000719">
    <property type="entry name" value="Prot_kinase_dom"/>
</dbReference>
<protein>
    <submittedName>
        <fullName evidence="6">Serine/threonine-protein kinase</fullName>
        <ecNumber evidence="6">2.7.11.1</ecNumber>
    </submittedName>
</protein>
<dbReference type="SMART" id="SM00220">
    <property type="entry name" value="S_TKc"/>
    <property type="match status" value="1"/>
</dbReference>
<keyword evidence="2" id="KW-0547">Nucleotide-binding</keyword>
<dbReference type="Pfam" id="PF00069">
    <property type="entry name" value="Pkinase"/>
    <property type="match status" value="1"/>
</dbReference>